<proteinExistence type="predicted"/>
<dbReference type="Proteomes" id="UP000807025">
    <property type="component" value="Unassembled WGS sequence"/>
</dbReference>
<dbReference type="AlphaFoldDB" id="A0A9P6DI38"/>
<name>A0A9P6DI38_PLEER</name>
<gene>
    <name evidence="1" type="ORF">BDN71DRAFT_1429644</name>
</gene>
<protein>
    <submittedName>
        <fullName evidence="1">Uncharacterized protein</fullName>
    </submittedName>
</protein>
<organism evidence="1 2">
    <name type="scientific">Pleurotus eryngii</name>
    <name type="common">Boletus of the steppes</name>
    <dbReference type="NCBI Taxonomy" id="5323"/>
    <lineage>
        <taxon>Eukaryota</taxon>
        <taxon>Fungi</taxon>
        <taxon>Dikarya</taxon>
        <taxon>Basidiomycota</taxon>
        <taxon>Agaricomycotina</taxon>
        <taxon>Agaricomycetes</taxon>
        <taxon>Agaricomycetidae</taxon>
        <taxon>Agaricales</taxon>
        <taxon>Pleurotineae</taxon>
        <taxon>Pleurotaceae</taxon>
        <taxon>Pleurotus</taxon>
    </lineage>
</organism>
<sequence>MVLNKQGPLALSHDQGVPPLQTGKTIIIHPTLLEHTRKLAAWEILRMMEAIDPKEEMTAGQIGHEEAGIWRILTIREMTEVMTIAPGNEALLEDQTTPAIPTIQRGRAKGVVPPLARSNGKSITRSFYLRFPSGMEKGRLSSTTSQI</sequence>
<evidence type="ECO:0000313" key="1">
    <source>
        <dbReference type="EMBL" id="KAF9497275.1"/>
    </source>
</evidence>
<reference evidence="1" key="1">
    <citation type="submission" date="2020-11" db="EMBL/GenBank/DDBJ databases">
        <authorList>
            <consortium name="DOE Joint Genome Institute"/>
            <person name="Ahrendt S."/>
            <person name="Riley R."/>
            <person name="Andreopoulos W."/>
            <person name="Labutti K."/>
            <person name="Pangilinan J."/>
            <person name="Ruiz-Duenas F.J."/>
            <person name="Barrasa J.M."/>
            <person name="Sanchez-Garcia M."/>
            <person name="Camarero S."/>
            <person name="Miyauchi S."/>
            <person name="Serrano A."/>
            <person name="Linde D."/>
            <person name="Babiker R."/>
            <person name="Drula E."/>
            <person name="Ayuso-Fernandez I."/>
            <person name="Pacheco R."/>
            <person name="Padilla G."/>
            <person name="Ferreira P."/>
            <person name="Barriuso J."/>
            <person name="Kellner H."/>
            <person name="Castanera R."/>
            <person name="Alfaro M."/>
            <person name="Ramirez L."/>
            <person name="Pisabarro A.G."/>
            <person name="Kuo A."/>
            <person name="Tritt A."/>
            <person name="Lipzen A."/>
            <person name="He G."/>
            <person name="Yan M."/>
            <person name="Ng V."/>
            <person name="Cullen D."/>
            <person name="Martin F."/>
            <person name="Rosso M.-N."/>
            <person name="Henrissat B."/>
            <person name="Hibbett D."/>
            <person name="Martinez A.T."/>
            <person name="Grigoriev I.V."/>
        </authorList>
    </citation>
    <scope>NUCLEOTIDE SEQUENCE</scope>
    <source>
        <strain evidence="1">ATCC 90797</strain>
    </source>
</reference>
<evidence type="ECO:0000313" key="2">
    <source>
        <dbReference type="Proteomes" id="UP000807025"/>
    </source>
</evidence>
<dbReference type="EMBL" id="MU154545">
    <property type="protein sequence ID" value="KAF9497275.1"/>
    <property type="molecule type" value="Genomic_DNA"/>
</dbReference>
<keyword evidence="2" id="KW-1185">Reference proteome</keyword>
<comment type="caution">
    <text evidence="1">The sequence shown here is derived from an EMBL/GenBank/DDBJ whole genome shotgun (WGS) entry which is preliminary data.</text>
</comment>
<accession>A0A9P6DI38</accession>